<evidence type="ECO:0000313" key="3">
    <source>
        <dbReference type="EMBL" id="GCE11975.1"/>
    </source>
</evidence>
<dbReference type="Proteomes" id="UP000287352">
    <property type="component" value="Unassembled WGS sequence"/>
</dbReference>
<feature type="transmembrane region" description="Helical" evidence="1">
    <location>
        <begin position="39"/>
        <end position="63"/>
    </location>
</feature>
<proteinExistence type="predicted"/>
<reference evidence="4" key="1">
    <citation type="submission" date="2018-12" db="EMBL/GenBank/DDBJ databases">
        <title>Tengunoibacter tsumagoiensis gen. nov., sp. nov., Dictyobacter kobayashii sp. nov., D. alpinus sp. nov., and D. joshuensis sp. nov. and description of Dictyobacteraceae fam. nov. within the order Ktedonobacterales isolated from Tengu-no-mugimeshi.</title>
        <authorList>
            <person name="Wang C.M."/>
            <person name="Zheng Y."/>
            <person name="Sakai Y."/>
            <person name="Toyoda A."/>
            <person name="Minakuchi Y."/>
            <person name="Abe K."/>
            <person name="Yokota A."/>
            <person name="Yabe S."/>
        </authorList>
    </citation>
    <scope>NUCLEOTIDE SEQUENCE [LARGE SCALE GENOMIC DNA]</scope>
    <source>
        <strain evidence="4">Uno3</strain>
    </source>
</reference>
<feature type="domain" description="DUF4395" evidence="2">
    <location>
        <begin position="26"/>
        <end position="156"/>
    </location>
</feature>
<keyword evidence="1" id="KW-0472">Membrane</keyword>
<keyword evidence="4" id="KW-1185">Reference proteome</keyword>
<comment type="caution">
    <text evidence="3">The sequence shown here is derived from an EMBL/GenBank/DDBJ whole genome shotgun (WGS) entry which is preliminary data.</text>
</comment>
<feature type="transmembrane region" description="Helical" evidence="1">
    <location>
        <begin position="131"/>
        <end position="155"/>
    </location>
</feature>
<evidence type="ECO:0000259" key="2">
    <source>
        <dbReference type="Pfam" id="PF14340"/>
    </source>
</evidence>
<evidence type="ECO:0000313" key="4">
    <source>
        <dbReference type="Proteomes" id="UP000287352"/>
    </source>
</evidence>
<dbReference type="OrthoDB" id="165133at2"/>
<dbReference type="Pfam" id="PF14340">
    <property type="entry name" value="DUF4395"/>
    <property type="match status" value="1"/>
</dbReference>
<keyword evidence="1" id="KW-1133">Transmembrane helix</keyword>
<organism evidence="3 4">
    <name type="scientific">Tengunoibacter tsumagoiensis</name>
    <dbReference type="NCBI Taxonomy" id="2014871"/>
    <lineage>
        <taxon>Bacteria</taxon>
        <taxon>Bacillati</taxon>
        <taxon>Chloroflexota</taxon>
        <taxon>Ktedonobacteria</taxon>
        <taxon>Ktedonobacterales</taxon>
        <taxon>Dictyobacteraceae</taxon>
        <taxon>Tengunoibacter</taxon>
    </lineage>
</organism>
<keyword evidence="1" id="KW-0812">Transmembrane</keyword>
<dbReference type="AlphaFoldDB" id="A0A401ZYQ9"/>
<evidence type="ECO:0000256" key="1">
    <source>
        <dbReference type="SAM" id="Phobius"/>
    </source>
</evidence>
<name>A0A401ZYQ9_9CHLR</name>
<accession>A0A401ZYQ9</accession>
<feature type="transmembrane region" description="Helical" evidence="1">
    <location>
        <begin position="104"/>
        <end position="125"/>
    </location>
</feature>
<sequence length="175" mass="19259">MTQARGIRTQTMNMSSPATQLNLPRVDTNLGKFTQGSTVLLTALAFLLNLPILVPITAFIMAWAVLFPAANPYRWLYKGLIIPSGLLKPRIVEDDPNPHRFAQGVGVVFLLAASIVLFFTPLIALGWALDIIVFVLASINLTIGFCAGCFVYYHLGRAGLLPKVRYEGSFHWRGV</sequence>
<dbReference type="InterPro" id="IPR025508">
    <property type="entry name" value="DUF4395"/>
</dbReference>
<dbReference type="EMBL" id="BIFR01000001">
    <property type="protein sequence ID" value="GCE11975.1"/>
    <property type="molecule type" value="Genomic_DNA"/>
</dbReference>
<protein>
    <recommendedName>
        <fullName evidence="2">DUF4395 domain-containing protein</fullName>
    </recommendedName>
</protein>
<gene>
    <name evidence="3" type="ORF">KTT_18340</name>
</gene>